<keyword evidence="3" id="KW-1185">Reference proteome</keyword>
<evidence type="ECO:0000313" key="3">
    <source>
        <dbReference type="Proteomes" id="UP000240429"/>
    </source>
</evidence>
<name>A0A2P8Q193_9ACTN</name>
<dbReference type="EMBL" id="PYBJ01000021">
    <property type="protein sequence ID" value="PSM40016.1"/>
    <property type="molecule type" value="Genomic_DNA"/>
</dbReference>
<reference evidence="2 3" key="1">
    <citation type="submission" date="2018-03" db="EMBL/GenBank/DDBJ databases">
        <title>Streptomyces dioscori sp. nov., a novel endophytic actinobacterium isolated from bulbil of Dioscorea bulbifera L.</title>
        <authorList>
            <person name="Zhikuan W."/>
        </authorList>
    </citation>
    <scope>NUCLEOTIDE SEQUENCE [LARGE SCALE GENOMIC DNA]</scope>
    <source>
        <strain evidence="2 3">A217</strain>
    </source>
</reference>
<gene>
    <name evidence="2" type="ORF">C6Y14_28495</name>
</gene>
<dbReference type="Proteomes" id="UP000240429">
    <property type="component" value="Unassembled WGS sequence"/>
</dbReference>
<feature type="compositionally biased region" description="Low complexity" evidence="1">
    <location>
        <begin position="49"/>
        <end position="60"/>
    </location>
</feature>
<accession>A0A2P8Q193</accession>
<comment type="caution">
    <text evidence="2">The sequence shown here is derived from an EMBL/GenBank/DDBJ whole genome shotgun (WGS) entry which is preliminary data.</text>
</comment>
<evidence type="ECO:0000256" key="1">
    <source>
        <dbReference type="SAM" id="MobiDB-lite"/>
    </source>
</evidence>
<protein>
    <submittedName>
        <fullName evidence="2">Uncharacterized protein</fullName>
    </submittedName>
</protein>
<evidence type="ECO:0000313" key="2">
    <source>
        <dbReference type="EMBL" id="PSM40016.1"/>
    </source>
</evidence>
<sequence length="91" mass="8775">MCVQSRACPRCPSGEWCSGAGPSWPAAQFPAPLGSAPGGATPRGGGSPPGWAAPGGTAPPGWGGPPEWGGPVQAVASAHPAQDVPDPPCVP</sequence>
<feature type="region of interest" description="Disordered" evidence="1">
    <location>
        <begin position="19"/>
        <end position="91"/>
    </location>
</feature>
<dbReference type="AlphaFoldDB" id="A0A2P8Q193"/>
<organism evidence="2 3">
    <name type="scientific">Streptomyces dioscori</name>
    <dbReference type="NCBI Taxonomy" id="2109333"/>
    <lineage>
        <taxon>Bacteria</taxon>
        <taxon>Bacillati</taxon>
        <taxon>Actinomycetota</taxon>
        <taxon>Actinomycetes</taxon>
        <taxon>Kitasatosporales</taxon>
        <taxon>Streptomycetaceae</taxon>
        <taxon>Streptomyces</taxon>
        <taxon>Streptomyces aurantiacus group</taxon>
    </lineage>
</organism>
<proteinExistence type="predicted"/>